<gene>
    <name evidence="2" type="ORF">M421DRAFT_412726</name>
</gene>
<keyword evidence="1" id="KW-0812">Transmembrane</keyword>
<dbReference type="EMBL" id="ML978963">
    <property type="protein sequence ID" value="KAF1930475.1"/>
    <property type="molecule type" value="Genomic_DNA"/>
</dbReference>
<evidence type="ECO:0008006" key="4">
    <source>
        <dbReference type="Google" id="ProtNLM"/>
    </source>
</evidence>
<sequence length="163" mass="17728">MHERQAARYAIIVKYTGKCSVIVIAAPVIVIAAPVINNNGVSAISDVFGRDATCNPVFSSDPRIRAEQKATEQRMKVLTGEYKAVEKKCPSDALTKFGKKGGDKNAKEALKQKCIDGYTACAQKRELANKACIAADRQIDAGHKGAVTFCRTKAAEWRARKVQ</sequence>
<dbReference type="GeneID" id="54348096"/>
<proteinExistence type="predicted"/>
<accession>A0A6A5RQ66</accession>
<name>A0A6A5RQ66_9PLEO</name>
<dbReference type="Proteomes" id="UP000800082">
    <property type="component" value="Unassembled WGS sequence"/>
</dbReference>
<keyword evidence="3" id="KW-1185">Reference proteome</keyword>
<keyword evidence="1" id="KW-0472">Membrane</keyword>
<dbReference type="RefSeq" id="XP_033450723.1">
    <property type="nucleotide sequence ID" value="XM_033590429.1"/>
</dbReference>
<dbReference type="AlphaFoldDB" id="A0A6A5RQ66"/>
<evidence type="ECO:0000256" key="1">
    <source>
        <dbReference type="SAM" id="Phobius"/>
    </source>
</evidence>
<feature type="transmembrane region" description="Helical" evidence="1">
    <location>
        <begin position="12"/>
        <end position="36"/>
    </location>
</feature>
<keyword evidence="1" id="KW-1133">Transmembrane helix</keyword>
<dbReference type="OrthoDB" id="3771676at2759"/>
<protein>
    <recommendedName>
        <fullName evidence="4">Novel toxin 16 domain-containing protein</fullName>
    </recommendedName>
</protein>
<evidence type="ECO:0000313" key="3">
    <source>
        <dbReference type="Proteomes" id="UP000800082"/>
    </source>
</evidence>
<reference evidence="2" key="1">
    <citation type="journal article" date="2020" name="Stud. Mycol.">
        <title>101 Dothideomycetes genomes: a test case for predicting lifestyles and emergence of pathogens.</title>
        <authorList>
            <person name="Haridas S."/>
            <person name="Albert R."/>
            <person name="Binder M."/>
            <person name="Bloem J."/>
            <person name="Labutti K."/>
            <person name="Salamov A."/>
            <person name="Andreopoulos B."/>
            <person name="Baker S."/>
            <person name="Barry K."/>
            <person name="Bills G."/>
            <person name="Bluhm B."/>
            <person name="Cannon C."/>
            <person name="Castanera R."/>
            <person name="Culley D."/>
            <person name="Daum C."/>
            <person name="Ezra D."/>
            <person name="Gonzalez J."/>
            <person name="Henrissat B."/>
            <person name="Kuo A."/>
            <person name="Liang C."/>
            <person name="Lipzen A."/>
            <person name="Lutzoni F."/>
            <person name="Magnuson J."/>
            <person name="Mondo S."/>
            <person name="Nolan M."/>
            <person name="Ohm R."/>
            <person name="Pangilinan J."/>
            <person name="Park H.-J."/>
            <person name="Ramirez L."/>
            <person name="Alfaro M."/>
            <person name="Sun H."/>
            <person name="Tritt A."/>
            <person name="Yoshinaga Y."/>
            <person name="Zwiers L.-H."/>
            <person name="Turgeon B."/>
            <person name="Goodwin S."/>
            <person name="Spatafora J."/>
            <person name="Crous P."/>
            <person name="Grigoriev I."/>
        </authorList>
    </citation>
    <scope>NUCLEOTIDE SEQUENCE</scope>
    <source>
        <strain evidence="2">CBS 183.55</strain>
    </source>
</reference>
<evidence type="ECO:0000313" key="2">
    <source>
        <dbReference type="EMBL" id="KAF1930475.1"/>
    </source>
</evidence>
<organism evidence="2 3">
    <name type="scientific">Didymella exigua CBS 183.55</name>
    <dbReference type="NCBI Taxonomy" id="1150837"/>
    <lineage>
        <taxon>Eukaryota</taxon>
        <taxon>Fungi</taxon>
        <taxon>Dikarya</taxon>
        <taxon>Ascomycota</taxon>
        <taxon>Pezizomycotina</taxon>
        <taxon>Dothideomycetes</taxon>
        <taxon>Pleosporomycetidae</taxon>
        <taxon>Pleosporales</taxon>
        <taxon>Pleosporineae</taxon>
        <taxon>Didymellaceae</taxon>
        <taxon>Didymella</taxon>
    </lineage>
</organism>